<keyword evidence="3" id="KW-1185">Reference proteome</keyword>
<dbReference type="InterPro" id="IPR019052">
    <property type="entry name" value="DUF2383"/>
</dbReference>
<dbReference type="InterPro" id="IPR009078">
    <property type="entry name" value="Ferritin-like_SF"/>
</dbReference>
<organism evidence="2 3">
    <name type="scientific">Marinobacterium lutimaris</name>
    <dbReference type="NCBI Taxonomy" id="568106"/>
    <lineage>
        <taxon>Bacteria</taxon>
        <taxon>Pseudomonadati</taxon>
        <taxon>Pseudomonadota</taxon>
        <taxon>Gammaproteobacteria</taxon>
        <taxon>Oceanospirillales</taxon>
        <taxon>Oceanospirillaceae</taxon>
        <taxon>Marinobacterium</taxon>
    </lineage>
</organism>
<evidence type="ECO:0000313" key="3">
    <source>
        <dbReference type="Proteomes" id="UP000236745"/>
    </source>
</evidence>
<gene>
    <name evidence="2" type="ORF">SAMN05444390_101340</name>
</gene>
<evidence type="ECO:0000313" key="2">
    <source>
        <dbReference type="EMBL" id="SEF72862.1"/>
    </source>
</evidence>
<dbReference type="SUPFAM" id="SSF47240">
    <property type="entry name" value="Ferritin-like"/>
    <property type="match status" value="1"/>
</dbReference>
<evidence type="ECO:0000259" key="1">
    <source>
        <dbReference type="Pfam" id="PF09537"/>
    </source>
</evidence>
<dbReference type="RefSeq" id="WP_104001341.1">
    <property type="nucleotide sequence ID" value="NZ_FNVQ01000001.1"/>
</dbReference>
<dbReference type="Gene3D" id="1.20.1260.10">
    <property type="match status" value="1"/>
</dbReference>
<dbReference type="Pfam" id="PF09537">
    <property type="entry name" value="DUF2383"/>
    <property type="match status" value="1"/>
</dbReference>
<sequence length="152" mass="17285">MSGAQDSDLVNELIAVCHDGEGFYRHAAKAVENSELRSLFWEMADSRRQIAEALSDKVVGRLGEGRDSAALSLRMRRLYAEVEARLARDSDVTYVSELERSEANTLDNFRQSIGSVQSTRLAQELARHLASIQVMHDRMHLIREEIEGRQRR</sequence>
<protein>
    <recommendedName>
        <fullName evidence="1">DUF2383 domain-containing protein</fullName>
    </recommendedName>
</protein>
<dbReference type="OrthoDB" id="282393at2"/>
<reference evidence="2 3" key="1">
    <citation type="submission" date="2016-10" db="EMBL/GenBank/DDBJ databases">
        <authorList>
            <person name="de Groot N.N."/>
        </authorList>
    </citation>
    <scope>NUCLEOTIDE SEQUENCE [LARGE SCALE GENOMIC DNA]</scope>
    <source>
        <strain evidence="2 3">DSM 22012</strain>
    </source>
</reference>
<dbReference type="InterPro" id="IPR011971">
    <property type="entry name" value="CHP02284"/>
</dbReference>
<proteinExistence type="predicted"/>
<dbReference type="InterPro" id="IPR012347">
    <property type="entry name" value="Ferritin-like"/>
</dbReference>
<name>A0A1H5UCM7_9GAMM</name>
<accession>A0A1H5UCM7</accession>
<dbReference type="EMBL" id="FNVQ01000001">
    <property type="protein sequence ID" value="SEF72862.1"/>
    <property type="molecule type" value="Genomic_DNA"/>
</dbReference>
<dbReference type="NCBIfam" id="TIGR02284">
    <property type="entry name" value="PA2169 family four-helix-bundle protein"/>
    <property type="match status" value="1"/>
</dbReference>
<dbReference type="AlphaFoldDB" id="A0A1H5UCM7"/>
<feature type="domain" description="DUF2383" evidence="1">
    <location>
        <begin position="10"/>
        <end position="111"/>
    </location>
</feature>
<dbReference type="Proteomes" id="UP000236745">
    <property type="component" value="Unassembled WGS sequence"/>
</dbReference>